<evidence type="ECO:0000313" key="7">
    <source>
        <dbReference type="EMBL" id="MBC8611623.1"/>
    </source>
</evidence>
<keyword evidence="4" id="KW-0249">Electron transport</keyword>
<gene>
    <name evidence="7" type="ORF">H8702_11030</name>
</gene>
<dbReference type="InterPro" id="IPR009078">
    <property type="entry name" value="Ferritin-like_SF"/>
</dbReference>
<dbReference type="AlphaFoldDB" id="A0A8J6TVR9"/>
<keyword evidence="5" id="KW-0408">Iron</keyword>
<name>A0A8J6TVR9_9FIRM</name>
<dbReference type="PANTHER" id="PTHR43865">
    <property type="entry name" value="RUBRERYTHRIN-RELATED"/>
    <property type="match status" value="1"/>
</dbReference>
<dbReference type="SUPFAM" id="SSF47240">
    <property type="entry name" value="Ferritin-like"/>
    <property type="match status" value="1"/>
</dbReference>
<keyword evidence="2" id="KW-0813">Transport</keyword>
<evidence type="ECO:0000256" key="2">
    <source>
        <dbReference type="ARBA" id="ARBA00022448"/>
    </source>
</evidence>
<dbReference type="Pfam" id="PF21349">
    <property type="entry name" value="RUBY_RBDX"/>
    <property type="match status" value="1"/>
</dbReference>
<dbReference type="InterPro" id="IPR003251">
    <property type="entry name" value="Rr_diiron-bd_dom"/>
</dbReference>
<dbReference type="EMBL" id="JACRTL010000007">
    <property type="protein sequence ID" value="MBC8611623.1"/>
    <property type="molecule type" value="Genomic_DNA"/>
</dbReference>
<dbReference type="NCBIfam" id="NF045767">
    <property type="entry name" value="RuberyRbr"/>
    <property type="match status" value="1"/>
</dbReference>
<dbReference type="PANTHER" id="PTHR43865:SF1">
    <property type="entry name" value="RUBRERYTHRIN-RELATED"/>
    <property type="match status" value="1"/>
</dbReference>
<evidence type="ECO:0000256" key="3">
    <source>
        <dbReference type="ARBA" id="ARBA00022723"/>
    </source>
</evidence>
<dbReference type="InterPro" id="IPR009040">
    <property type="entry name" value="Ferritin-like_diiron"/>
</dbReference>
<dbReference type="InterPro" id="IPR012347">
    <property type="entry name" value="Ferritin-like"/>
</dbReference>
<dbReference type="GO" id="GO:0016491">
    <property type="term" value="F:oxidoreductase activity"/>
    <property type="evidence" value="ECO:0007669"/>
    <property type="project" value="InterPro"/>
</dbReference>
<evidence type="ECO:0000259" key="6">
    <source>
        <dbReference type="PROSITE" id="PS50905"/>
    </source>
</evidence>
<dbReference type="OrthoDB" id="9799749at2"/>
<reference evidence="7" key="1">
    <citation type="submission" date="2020-08" db="EMBL/GenBank/DDBJ databases">
        <title>Genome public.</title>
        <authorList>
            <person name="Liu C."/>
            <person name="Sun Q."/>
        </authorList>
    </citation>
    <scope>NUCLEOTIDE SEQUENCE</scope>
    <source>
        <strain evidence="7">NSJ-15</strain>
    </source>
</reference>
<dbReference type="InterPro" id="IPR048574">
    <property type="entry name" value="RUBY_RBDX"/>
</dbReference>
<dbReference type="InterPro" id="IPR052364">
    <property type="entry name" value="Rubrerythrin"/>
</dbReference>
<dbReference type="Pfam" id="PF02915">
    <property type="entry name" value="Rubrerythrin"/>
    <property type="match status" value="1"/>
</dbReference>
<accession>A0A8J6TVR9</accession>
<evidence type="ECO:0000313" key="8">
    <source>
        <dbReference type="Proteomes" id="UP000632659"/>
    </source>
</evidence>
<dbReference type="SUPFAM" id="SSF57802">
    <property type="entry name" value="Rubredoxin-like"/>
    <property type="match status" value="1"/>
</dbReference>
<keyword evidence="3" id="KW-0479">Metal-binding</keyword>
<evidence type="ECO:0000256" key="1">
    <source>
        <dbReference type="ARBA" id="ARBA00001965"/>
    </source>
</evidence>
<dbReference type="CDD" id="cd01041">
    <property type="entry name" value="Rubrerythrin"/>
    <property type="match status" value="1"/>
</dbReference>
<proteinExistence type="predicted"/>
<protein>
    <submittedName>
        <fullName evidence="7">Rubrerythrin family protein</fullName>
    </submittedName>
</protein>
<comment type="caution">
    <text evidence="7">The sequence shown here is derived from an EMBL/GenBank/DDBJ whole genome shotgun (WGS) entry which is preliminary data.</text>
</comment>
<evidence type="ECO:0000256" key="5">
    <source>
        <dbReference type="ARBA" id="ARBA00023004"/>
    </source>
</evidence>
<dbReference type="Gene3D" id="2.20.28.10">
    <property type="match status" value="1"/>
</dbReference>
<comment type="cofactor">
    <cofactor evidence="1">
        <name>Fe(3+)</name>
        <dbReference type="ChEBI" id="CHEBI:29034"/>
    </cofactor>
</comment>
<sequence length="178" mass="20472">MDLKGSKTEANLMAAFAGESQAHTKYQYYSSQAKKDGYQQIGQLFQETADNEKAHAKIWFKLLHDGIPQTTENLKDGIAGEHFEWTEMYAEYAKTAKEEGFNDIAFLFEQVGKIEKEHEERYQKLCGNVQDGKVFQKPNQVVWQCRVCGHRHVGEKAPEMCPVCKHLQAFFQVLAENY</sequence>
<dbReference type="RefSeq" id="WP_093990030.1">
    <property type="nucleotide sequence ID" value="NZ_FYDD01000004.1"/>
</dbReference>
<dbReference type="CDD" id="cd00729">
    <property type="entry name" value="rubredoxin_SM"/>
    <property type="match status" value="1"/>
</dbReference>
<dbReference type="PROSITE" id="PS50905">
    <property type="entry name" value="FERRITIN_LIKE"/>
    <property type="match status" value="1"/>
</dbReference>
<dbReference type="Gene3D" id="1.20.1260.10">
    <property type="match status" value="1"/>
</dbReference>
<dbReference type="Proteomes" id="UP000632659">
    <property type="component" value="Unassembled WGS sequence"/>
</dbReference>
<keyword evidence="8" id="KW-1185">Reference proteome</keyword>
<evidence type="ECO:0000256" key="4">
    <source>
        <dbReference type="ARBA" id="ARBA00022982"/>
    </source>
</evidence>
<feature type="domain" description="Ferritin-like diiron" evidence="6">
    <location>
        <begin position="2"/>
        <end position="133"/>
    </location>
</feature>
<organism evidence="7 8">
    <name type="scientific">Massiliimalia timonensis</name>
    <dbReference type="NCBI Taxonomy" id="1987501"/>
    <lineage>
        <taxon>Bacteria</taxon>
        <taxon>Bacillati</taxon>
        <taxon>Bacillota</taxon>
        <taxon>Clostridia</taxon>
        <taxon>Eubacteriales</taxon>
        <taxon>Oscillospiraceae</taxon>
        <taxon>Massiliimalia</taxon>
    </lineage>
</organism>
<dbReference type="GO" id="GO:0046872">
    <property type="term" value="F:metal ion binding"/>
    <property type="evidence" value="ECO:0007669"/>
    <property type="project" value="UniProtKB-KW"/>
</dbReference>